<sequence>MLARNEMNELQAFFLSTPADWVAVDRGERVERLVVTLRLWGICLLRYGVSAWAARDRTVKSLFAVALLEGERLPMVGKRPAVYTFSLAAHQGSKACTAA</sequence>
<gene>
    <name evidence="1" type="ORF">ENH_00049030</name>
</gene>
<keyword evidence="2" id="KW-1185">Reference proteome</keyword>
<reference evidence="1" key="1">
    <citation type="submission" date="2013-10" db="EMBL/GenBank/DDBJ databases">
        <title>Genomic analysis of the causative agents of coccidiosis in chickens.</title>
        <authorList>
            <person name="Reid A.J."/>
            <person name="Blake D."/>
            <person name="Billington K."/>
            <person name="Browne H."/>
            <person name="Dunn M."/>
            <person name="Hung S."/>
            <person name="Kawahara F."/>
            <person name="Miranda-Saavedra D."/>
            <person name="Mourier T."/>
            <person name="Nagra H."/>
            <person name="Otto T.D."/>
            <person name="Rawlings N."/>
            <person name="Sanchez A."/>
            <person name="Sanders M."/>
            <person name="Subramaniam C."/>
            <person name="Tay Y."/>
            <person name="Dear P."/>
            <person name="Doerig C."/>
            <person name="Gruber A."/>
            <person name="Parkinson J."/>
            <person name="Shirley M."/>
            <person name="Wan K.L."/>
            <person name="Berriman M."/>
            <person name="Tomley F."/>
            <person name="Pain A."/>
        </authorList>
    </citation>
    <scope>NUCLEOTIDE SEQUENCE [LARGE SCALE GENOMIC DNA]</scope>
    <source>
        <strain evidence="1">Houghton</strain>
    </source>
</reference>
<dbReference type="AlphaFoldDB" id="U6MW31"/>
<dbReference type="GeneID" id="25475052"/>
<protein>
    <submittedName>
        <fullName evidence="1">Uncharacterized protein</fullName>
    </submittedName>
</protein>
<accession>U6MW31</accession>
<dbReference type="VEuPathDB" id="ToxoDB:ENH_00049030"/>
<evidence type="ECO:0000313" key="2">
    <source>
        <dbReference type="Proteomes" id="UP000030754"/>
    </source>
</evidence>
<proteinExistence type="predicted"/>
<evidence type="ECO:0000313" key="1">
    <source>
        <dbReference type="EMBL" id="CDJ68166.1"/>
    </source>
</evidence>
<reference evidence="1" key="2">
    <citation type="submission" date="2013-10" db="EMBL/GenBank/DDBJ databases">
        <authorList>
            <person name="Aslett M."/>
        </authorList>
    </citation>
    <scope>NUCLEOTIDE SEQUENCE [LARGE SCALE GENOMIC DNA]</scope>
    <source>
        <strain evidence="1">Houghton</strain>
    </source>
</reference>
<feature type="non-terminal residue" evidence="1">
    <location>
        <position position="99"/>
    </location>
</feature>
<organism evidence="1 2">
    <name type="scientific">Eimeria necatrix</name>
    <dbReference type="NCBI Taxonomy" id="51315"/>
    <lineage>
        <taxon>Eukaryota</taxon>
        <taxon>Sar</taxon>
        <taxon>Alveolata</taxon>
        <taxon>Apicomplexa</taxon>
        <taxon>Conoidasida</taxon>
        <taxon>Coccidia</taxon>
        <taxon>Eucoccidiorida</taxon>
        <taxon>Eimeriorina</taxon>
        <taxon>Eimeriidae</taxon>
        <taxon>Eimeria</taxon>
    </lineage>
</organism>
<dbReference type="RefSeq" id="XP_013436633.1">
    <property type="nucleotide sequence ID" value="XM_013581179.1"/>
</dbReference>
<name>U6MW31_9EIME</name>
<dbReference type="EMBL" id="HG725492">
    <property type="protein sequence ID" value="CDJ68166.1"/>
    <property type="molecule type" value="Genomic_DNA"/>
</dbReference>
<dbReference type="Proteomes" id="UP000030754">
    <property type="component" value="Unassembled WGS sequence"/>
</dbReference>